<reference evidence="1 2" key="1">
    <citation type="journal article" date="2007" name="Proc. Natl. Acad. Sci. U.S.A.">
        <title>Genomic and metabolic adaptations of Methanobrevibacter smithii to the human gut.</title>
        <authorList>
            <person name="Samuel B.S."/>
            <person name="Hansen E.E."/>
            <person name="Manchester J.K."/>
            <person name="Coutinho P.M."/>
            <person name="Henrissat B."/>
            <person name="Fulton R."/>
            <person name="Latreille P."/>
            <person name="Kim K."/>
            <person name="Wilson R.K."/>
            <person name="Gordon J.I."/>
        </authorList>
    </citation>
    <scope>NUCLEOTIDE SEQUENCE [LARGE SCALE GENOMIC DNA]</scope>
    <source>
        <strain evidence="2">ATCC 35061 / DSM 861 / OCM 144 / PS</strain>
    </source>
</reference>
<dbReference type="BioCyc" id="MSMI420247:GHWZ-15-MONOMER"/>
<dbReference type="PATRIC" id="fig|420247.28.peg.16"/>
<name>A5UP74_METS3</name>
<proteinExistence type="predicted"/>
<dbReference type="GeneID" id="78816641"/>
<evidence type="ECO:0008006" key="3">
    <source>
        <dbReference type="Google" id="ProtNLM"/>
    </source>
</evidence>
<sequence>MKQTYIEHGWAITNKGTVSGIFSNGANKEVALSTTFLEIAKEDKGILYLIHNHPKSNPPLPSSDDLAYFTSLEIKYGLVTNEEGTFILKNNKSSQNKDKYKEIYELGVKIEDKMKEHFSTDTGMVPPPTLYEGKPVKEYTSEELKYFKERDKYVNEHKNKYKKLYEDELSDYGFEIEFLY</sequence>
<protein>
    <recommendedName>
        <fullName evidence="3">JAB domain-containing protein</fullName>
    </recommendedName>
</protein>
<dbReference type="AlphaFoldDB" id="A5UP74"/>
<dbReference type="EnsemblBacteria" id="ABQ86220">
    <property type="protein sequence ID" value="ABQ86220"/>
    <property type="gene ID" value="Msm_0015"/>
</dbReference>
<evidence type="ECO:0000313" key="1">
    <source>
        <dbReference type="EMBL" id="ABQ86220.1"/>
    </source>
</evidence>
<evidence type="ECO:0000313" key="2">
    <source>
        <dbReference type="Proteomes" id="UP000001992"/>
    </source>
</evidence>
<dbReference type="Proteomes" id="UP000001992">
    <property type="component" value="Chromosome"/>
</dbReference>
<dbReference type="STRING" id="420247.Msm_0015"/>
<dbReference type="RefSeq" id="WP_011953622.1">
    <property type="nucleotide sequence ID" value="NC_009515.1"/>
</dbReference>
<dbReference type="KEGG" id="msi:Msm_0015"/>
<accession>A5UP74</accession>
<keyword evidence="2" id="KW-1185">Reference proteome</keyword>
<organism evidence="1 2">
    <name type="scientific">Methanobrevibacter smithii (strain ATCC 35061 / DSM 861 / OCM 144 / PS)</name>
    <dbReference type="NCBI Taxonomy" id="420247"/>
    <lineage>
        <taxon>Archaea</taxon>
        <taxon>Methanobacteriati</taxon>
        <taxon>Methanobacteriota</taxon>
        <taxon>Methanomada group</taxon>
        <taxon>Methanobacteria</taxon>
        <taxon>Methanobacteriales</taxon>
        <taxon>Methanobacteriaceae</taxon>
        <taxon>Methanobrevibacter</taxon>
    </lineage>
</organism>
<dbReference type="EMBL" id="CP000678">
    <property type="protein sequence ID" value="ABQ86220.1"/>
    <property type="molecule type" value="Genomic_DNA"/>
</dbReference>
<dbReference type="HOGENOM" id="CLU_1493002_0_0_2"/>
<gene>
    <name evidence="1" type="ordered locus">Msm_0015</name>
</gene>